<accession>A0A060S3V4</accession>
<evidence type="ECO:0000313" key="2">
    <source>
        <dbReference type="Proteomes" id="UP000029665"/>
    </source>
</evidence>
<name>A0A060S3V4_PYCCI</name>
<keyword evidence="2" id="KW-1185">Reference proteome</keyword>
<dbReference type="OrthoDB" id="2753489at2759"/>
<dbReference type="HOGENOM" id="CLU_2414379_0_0_1"/>
<sequence>MYNSRTGTRRDDLLVGPRSEADFTFVHLRVKEFFPKVAHSRFTKRSSSPQLYAEKVCNIQEMCAAERTAWDLYGLSRYEFAYLLLVADEERP</sequence>
<evidence type="ECO:0000313" key="1">
    <source>
        <dbReference type="EMBL" id="CDO68821.1"/>
    </source>
</evidence>
<dbReference type="Proteomes" id="UP000029665">
    <property type="component" value="Unassembled WGS sequence"/>
</dbReference>
<reference evidence="1" key="1">
    <citation type="submission" date="2014-01" db="EMBL/GenBank/DDBJ databases">
        <title>The genome of the white-rot fungus Pycnoporus cinnabarinus: a basidiomycete model with a versatile arsenal for lignocellulosic biomass breakdown.</title>
        <authorList>
            <person name="Levasseur A."/>
            <person name="Lomascolo A."/>
            <person name="Ruiz-Duenas F.J."/>
            <person name="Uzan E."/>
            <person name="Piumi F."/>
            <person name="Kues U."/>
            <person name="Ram A.F.J."/>
            <person name="Murat C."/>
            <person name="Haon M."/>
            <person name="Benoit I."/>
            <person name="Arfi Y."/>
            <person name="Chevret D."/>
            <person name="Drula E."/>
            <person name="Kwon M.J."/>
            <person name="Gouret P."/>
            <person name="Lesage-Meessen L."/>
            <person name="Lombard V."/>
            <person name="Mariette J."/>
            <person name="Noirot C."/>
            <person name="Park J."/>
            <person name="Patyshakuliyeva A."/>
            <person name="Wieneger R.A.B."/>
            <person name="Wosten H.A.B."/>
            <person name="Martin F."/>
            <person name="Coutinho P.M."/>
            <person name="de Vries R."/>
            <person name="Martinez A.T."/>
            <person name="Klopp C."/>
            <person name="Pontarotti P."/>
            <person name="Henrissat B."/>
            <person name="Record E."/>
        </authorList>
    </citation>
    <scope>NUCLEOTIDE SEQUENCE [LARGE SCALE GENOMIC DNA]</scope>
    <source>
        <strain evidence="1">BRFM137</strain>
    </source>
</reference>
<gene>
    <name evidence="1" type="ORF">BN946_scf184805.g30</name>
</gene>
<comment type="caution">
    <text evidence="1">The sequence shown here is derived from an EMBL/GenBank/DDBJ whole genome shotgun (WGS) entry which is preliminary data.</text>
</comment>
<proteinExistence type="predicted"/>
<protein>
    <submittedName>
        <fullName evidence="1">Uncharacterized protein</fullName>
    </submittedName>
</protein>
<organism evidence="1 2">
    <name type="scientific">Pycnoporus cinnabarinus</name>
    <name type="common">Cinnabar-red polypore</name>
    <name type="synonym">Trametes cinnabarina</name>
    <dbReference type="NCBI Taxonomy" id="5643"/>
    <lineage>
        <taxon>Eukaryota</taxon>
        <taxon>Fungi</taxon>
        <taxon>Dikarya</taxon>
        <taxon>Basidiomycota</taxon>
        <taxon>Agaricomycotina</taxon>
        <taxon>Agaricomycetes</taxon>
        <taxon>Polyporales</taxon>
        <taxon>Polyporaceae</taxon>
        <taxon>Trametes</taxon>
    </lineage>
</organism>
<dbReference type="EMBL" id="CCBP010000026">
    <property type="protein sequence ID" value="CDO68821.1"/>
    <property type="molecule type" value="Genomic_DNA"/>
</dbReference>
<dbReference type="AlphaFoldDB" id="A0A060S3V4"/>